<proteinExistence type="inferred from homology"/>
<keyword evidence="8" id="KW-0238">DNA-binding</keyword>
<feature type="region of interest" description="Disordered" evidence="5">
    <location>
        <begin position="600"/>
        <end position="627"/>
    </location>
</feature>
<dbReference type="AlphaFoldDB" id="A0A0L0NF79"/>
<dbReference type="Gene3D" id="3.40.50.720">
    <property type="entry name" value="NAD(P)-binding Rossmann-like Domain"/>
    <property type="match status" value="1"/>
</dbReference>
<dbReference type="SUPFAM" id="SSF46950">
    <property type="entry name" value="Double-stranded DNA-binding domain"/>
    <property type="match status" value="1"/>
</dbReference>
<evidence type="ECO:0000259" key="6">
    <source>
        <dbReference type="Pfam" id="PF02558"/>
    </source>
</evidence>
<comment type="similarity">
    <text evidence="2">Belongs to the PDCD5 family.</text>
</comment>
<dbReference type="STRING" id="1163406.A0A0L0NF79"/>
<dbReference type="GO" id="GO:0005739">
    <property type="term" value="C:mitochondrion"/>
    <property type="evidence" value="ECO:0007669"/>
    <property type="project" value="TreeGrafter"/>
</dbReference>
<dbReference type="SUPFAM" id="SSF48179">
    <property type="entry name" value="6-phosphogluconate dehydrogenase C-terminal domain-like"/>
    <property type="match status" value="1"/>
</dbReference>
<dbReference type="Proteomes" id="UP000036947">
    <property type="component" value="Unassembled WGS sequence"/>
</dbReference>
<evidence type="ECO:0000313" key="8">
    <source>
        <dbReference type="EMBL" id="KND92756.1"/>
    </source>
</evidence>
<dbReference type="PANTHER" id="PTHR43765:SF2">
    <property type="entry name" value="2-DEHYDROPANTOATE 2-REDUCTASE"/>
    <property type="match status" value="1"/>
</dbReference>
<feature type="domain" description="Ketopantoate reductase C-terminal" evidence="7">
    <location>
        <begin position="439"/>
        <end position="562"/>
    </location>
</feature>
<dbReference type="Pfam" id="PF01984">
    <property type="entry name" value="dsDNA_bind"/>
    <property type="match status" value="1"/>
</dbReference>
<dbReference type="InterPro" id="IPR002836">
    <property type="entry name" value="PDCD5-like"/>
</dbReference>
<dbReference type="InterPro" id="IPR036883">
    <property type="entry name" value="PDCD5-like_sf"/>
</dbReference>
<reference evidence="8 9" key="1">
    <citation type="journal article" date="2015" name="BMC Genomics">
        <title>The genome of the truffle-parasite Tolypocladium ophioglossoides and the evolution of antifungal peptaibiotics.</title>
        <authorList>
            <person name="Quandt C.A."/>
            <person name="Bushley K.E."/>
            <person name="Spatafora J.W."/>
        </authorList>
    </citation>
    <scope>NUCLEOTIDE SEQUENCE [LARGE SCALE GENOMIC DNA]</scope>
    <source>
        <strain evidence="8 9">CBS 100239</strain>
    </source>
</reference>
<gene>
    <name evidence="8" type="ORF">TOPH_02842</name>
</gene>
<feature type="compositionally biased region" description="Gly residues" evidence="5">
    <location>
        <begin position="604"/>
        <end position="615"/>
    </location>
</feature>
<evidence type="ECO:0000256" key="1">
    <source>
        <dbReference type="ARBA" id="ARBA00007870"/>
    </source>
</evidence>
<dbReference type="Gene3D" id="1.10.1040.10">
    <property type="entry name" value="N-(1-d-carboxylethyl)-l-norvaline Dehydrogenase, domain 2"/>
    <property type="match status" value="1"/>
</dbReference>
<evidence type="ECO:0000256" key="5">
    <source>
        <dbReference type="SAM" id="MobiDB-lite"/>
    </source>
</evidence>
<dbReference type="InterPro" id="IPR013752">
    <property type="entry name" value="KPA_reductase"/>
</dbReference>
<comment type="similarity">
    <text evidence="1">Belongs to the ketopantoate reductase family.</text>
</comment>
<feature type="domain" description="Ketopantoate reductase N-terminal" evidence="6">
    <location>
        <begin position="232"/>
        <end position="385"/>
    </location>
</feature>
<dbReference type="Pfam" id="PF02558">
    <property type="entry name" value="ApbA"/>
    <property type="match status" value="1"/>
</dbReference>
<evidence type="ECO:0000256" key="2">
    <source>
        <dbReference type="ARBA" id="ARBA00010490"/>
    </source>
</evidence>
<accession>A0A0L0NF79</accession>
<organism evidence="8 9">
    <name type="scientific">Tolypocladium ophioglossoides (strain CBS 100239)</name>
    <name type="common">Snaketongue truffleclub</name>
    <name type="synonym">Elaphocordyceps ophioglossoides</name>
    <dbReference type="NCBI Taxonomy" id="1163406"/>
    <lineage>
        <taxon>Eukaryota</taxon>
        <taxon>Fungi</taxon>
        <taxon>Dikarya</taxon>
        <taxon>Ascomycota</taxon>
        <taxon>Pezizomycotina</taxon>
        <taxon>Sordariomycetes</taxon>
        <taxon>Hypocreomycetidae</taxon>
        <taxon>Hypocreales</taxon>
        <taxon>Ophiocordycipitaceae</taxon>
        <taxon>Tolypocladium</taxon>
    </lineage>
</organism>
<dbReference type="Gene3D" id="1.10.8.140">
    <property type="entry name" value="PDCD5-like"/>
    <property type="match status" value="1"/>
</dbReference>
<keyword evidence="3" id="KW-0521">NADP</keyword>
<dbReference type="InterPro" id="IPR013332">
    <property type="entry name" value="KPR_N"/>
</dbReference>
<dbReference type="InterPro" id="IPR008927">
    <property type="entry name" value="6-PGluconate_DH-like_C_sf"/>
</dbReference>
<dbReference type="GO" id="GO:0003677">
    <property type="term" value="F:DNA binding"/>
    <property type="evidence" value="ECO:0007669"/>
    <property type="project" value="UniProtKB-KW"/>
</dbReference>
<dbReference type="Pfam" id="PF08546">
    <property type="entry name" value="ApbA_C"/>
    <property type="match status" value="1"/>
</dbReference>
<dbReference type="GO" id="GO:0008677">
    <property type="term" value="F:2-dehydropantoate 2-reductase activity"/>
    <property type="evidence" value="ECO:0007669"/>
    <property type="project" value="TreeGrafter"/>
</dbReference>
<protein>
    <submittedName>
        <fullName evidence="8">DNA-binding protein</fullName>
    </submittedName>
</protein>
<keyword evidence="4" id="KW-0560">Oxidoreductase</keyword>
<dbReference type="InterPro" id="IPR050838">
    <property type="entry name" value="Ketopantoate_reductase"/>
</dbReference>
<dbReference type="GO" id="GO:0050661">
    <property type="term" value="F:NADP binding"/>
    <property type="evidence" value="ECO:0007669"/>
    <property type="project" value="TreeGrafter"/>
</dbReference>
<dbReference type="InterPro" id="IPR013328">
    <property type="entry name" value="6PGD_dom2"/>
</dbReference>
<sequence>MTHPATGRPVLASWAGRDFGKHDHEAGMWGADDGVGNPYGARRNWAAHSARDDEFSPGAGKLRRQQQMQPPFDHFDFQYVAASEPLISTRRLLCSPVRPDAHAKPVTSLASPASPKRRSPRRPFITTTFKVAGFSRLRSSAHTQQRWNRGGFSAGRVARRGYGTVASSSDRHKSREPIPPADATKPTRRPWSGALHAEPAIVIPRPTPQFYVPSVLLPPEAAKSPTVHKIHILGEDERSKFIAHALSGVYESVEMLGWRQTSSSKYRNVQKSRSSSRRAATKLEPNLAIPRAIATDDDSHIDQLVVTGRGHEAAKALESVKHRVDANTTVCLMNDGLGVLEDVRRKIFEGAELSPSFLLGHMSHRLAFNRTYDSVKQLKNGETKLTLAEMSPRMGKDFRQSPHKTETRSNFVRTLEDATDLHSSLTSYDQWLRFKLPSVIFDSVVEPVCVLLEMPYQGLLQNSAAQRMMHSLLSEIVMVVENMPEVEGSSVIRDYVRGKGIRKLMYSRIMAKRSQPSQLVKRIEYGLPTDVEYLNGYFLRRGHKLGIDLRMNIMMRDMIKAKHSQAIERLNSFIAVEETSIPSDSAFRYRTIRKARLEQLKAQGGRGSGNGGQSLGGQDPEQQKHASQRWINGVLRRQQDEARQSILNQILHPEAADRLGRIRLVKEQRATDVENRLITLAQTGQLRQKVTEAQLKELLNAVADNKEQEKIVVSRRKGWDDDDDDDLLGL</sequence>
<evidence type="ECO:0000259" key="7">
    <source>
        <dbReference type="Pfam" id="PF08546"/>
    </source>
</evidence>
<name>A0A0L0NF79_TOLOC</name>
<dbReference type="PANTHER" id="PTHR43765">
    <property type="entry name" value="2-DEHYDROPANTOATE 2-REDUCTASE-RELATED"/>
    <property type="match status" value="1"/>
</dbReference>
<dbReference type="OrthoDB" id="73846at2759"/>
<feature type="region of interest" description="Disordered" evidence="5">
    <location>
        <begin position="163"/>
        <end position="191"/>
    </location>
</feature>
<evidence type="ECO:0000313" key="9">
    <source>
        <dbReference type="Proteomes" id="UP000036947"/>
    </source>
</evidence>
<evidence type="ECO:0000256" key="4">
    <source>
        <dbReference type="ARBA" id="ARBA00023002"/>
    </source>
</evidence>
<comment type="caution">
    <text evidence="8">The sequence shown here is derived from an EMBL/GenBank/DDBJ whole genome shotgun (WGS) entry which is preliminary data.</text>
</comment>
<feature type="region of interest" description="Disordered" evidence="5">
    <location>
        <begin position="101"/>
        <end position="124"/>
    </location>
</feature>
<evidence type="ECO:0000256" key="3">
    <source>
        <dbReference type="ARBA" id="ARBA00022857"/>
    </source>
</evidence>
<keyword evidence="9" id="KW-1185">Reference proteome</keyword>
<dbReference type="EMBL" id="LFRF01000005">
    <property type="protein sequence ID" value="KND92756.1"/>
    <property type="molecule type" value="Genomic_DNA"/>
</dbReference>